<gene>
    <name evidence="1" type="ORF">BV22DRAFT_986328</name>
</gene>
<feature type="non-terminal residue" evidence="1">
    <location>
        <position position="83"/>
    </location>
</feature>
<keyword evidence="2" id="KW-1185">Reference proteome</keyword>
<proteinExistence type="predicted"/>
<organism evidence="1 2">
    <name type="scientific">Leucogyrophana mollusca</name>
    <dbReference type="NCBI Taxonomy" id="85980"/>
    <lineage>
        <taxon>Eukaryota</taxon>
        <taxon>Fungi</taxon>
        <taxon>Dikarya</taxon>
        <taxon>Basidiomycota</taxon>
        <taxon>Agaricomycotina</taxon>
        <taxon>Agaricomycetes</taxon>
        <taxon>Agaricomycetidae</taxon>
        <taxon>Boletales</taxon>
        <taxon>Boletales incertae sedis</taxon>
        <taxon>Leucogyrophana</taxon>
    </lineage>
</organism>
<protein>
    <submittedName>
        <fullName evidence="1">Uncharacterized protein</fullName>
    </submittedName>
</protein>
<reference evidence="1" key="1">
    <citation type="journal article" date="2021" name="New Phytol.">
        <title>Evolutionary innovations through gain and loss of genes in the ectomycorrhizal Boletales.</title>
        <authorList>
            <person name="Wu G."/>
            <person name="Miyauchi S."/>
            <person name="Morin E."/>
            <person name="Kuo A."/>
            <person name="Drula E."/>
            <person name="Varga T."/>
            <person name="Kohler A."/>
            <person name="Feng B."/>
            <person name="Cao Y."/>
            <person name="Lipzen A."/>
            <person name="Daum C."/>
            <person name="Hundley H."/>
            <person name="Pangilinan J."/>
            <person name="Johnson J."/>
            <person name="Barry K."/>
            <person name="LaButti K."/>
            <person name="Ng V."/>
            <person name="Ahrendt S."/>
            <person name="Min B."/>
            <person name="Choi I.G."/>
            <person name="Park H."/>
            <person name="Plett J.M."/>
            <person name="Magnuson J."/>
            <person name="Spatafora J.W."/>
            <person name="Nagy L.G."/>
            <person name="Henrissat B."/>
            <person name="Grigoriev I.V."/>
            <person name="Yang Z.L."/>
            <person name="Xu J."/>
            <person name="Martin F.M."/>
        </authorList>
    </citation>
    <scope>NUCLEOTIDE SEQUENCE</scope>
    <source>
        <strain evidence="1">KUC20120723A-06</strain>
    </source>
</reference>
<evidence type="ECO:0000313" key="2">
    <source>
        <dbReference type="Proteomes" id="UP000790709"/>
    </source>
</evidence>
<evidence type="ECO:0000313" key="1">
    <source>
        <dbReference type="EMBL" id="KAH7921119.1"/>
    </source>
</evidence>
<dbReference type="Proteomes" id="UP000790709">
    <property type="component" value="Unassembled WGS sequence"/>
</dbReference>
<accession>A0ACB8B6D3</accession>
<dbReference type="EMBL" id="MU266542">
    <property type="protein sequence ID" value="KAH7921119.1"/>
    <property type="molecule type" value="Genomic_DNA"/>
</dbReference>
<feature type="non-terminal residue" evidence="1">
    <location>
        <position position="1"/>
    </location>
</feature>
<comment type="caution">
    <text evidence="1">The sequence shown here is derived from an EMBL/GenBank/DDBJ whole genome shotgun (WGS) entry which is preliminary data.</text>
</comment>
<name>A0ACB8B6D3_9AGAM</name>
<sequence>AGILHRDIRVGNIILGNDGTEGLLIDRDLCKPLDAVSRRRRDRAGTWQFMAAALLQNPQEPHELQLQDDLESYLHVLTWSAIR</sequence>